<gene>
    <name evidence="1" type="ORF">LOK49_LG08G02692</name>
</gene>
<dbReference type="Proteomes" id="UP001060215">
    <property type="component" value="Chromosome 9"/>
</dbReference>
<keyword evidence="2" id="KW-1185">Reference proteome</keyword>
<evidence type="ECO:0000313" key="1">
    <source>
        <dbReference type="EMBL" id="KAI8004205.1"/>
    </source>
</evidence>
<organism evidence="1 2">
    <name type="scientific">Camellia lanceoleosa</name>
    <dbReference type="NCBI Taxonomy" id="1840588"/>
    <lineage>
        <taxon>Eukaryota</taxon>
        <taxon>Viridiplantae</taxon>
        <taxon>Streptophyta</taxon>
        <taxon>Embryophyta</taxon>
        <taxon>Tracheophyta</taxon>
        <taxon>Spermatophyta</taxon>
        <taxon>Magnoliopsida</taxon>
        <taxon>eudicotyledons</taxon>
        <taxon>Gunneridae</taxon>
        <taxon>Pentapetalae</taxon>
        <taxon>asterids</taxon>
        <taxon>Ericales</taxon>
        <taxon>Theaceae</taxon>
        <taxon>Camellia</taxon>
    </lineage>
</organism>
<reference evidence="1 2" key="1">
    <citation type="journal article" date="2022" name="Plant J.">
        <title>Chromosome-level genome of Camellia lanceoleosa provides a valuable resource for understanding genome evolution and self-incompatibility.</title>
        <authorList>
            <person name="Gong W."/>
            <person name="Xiao S."/>
            <person name="Wang L."/>
            <person name="Liao Z."/>
            <person name="Chang Y."/>
            <person name="Mo W."/>
            <person name="Hu G."/>
            <person name="Li W."/>
            <person name="Zhao G."/>
            <person name="Zhu H."/>
            <person name="Hu X."/>
            <person name="Ji K."/>
            <person name="Xiang X."/>
            <person name="Song Q."/>
            <person name="Yuan D."/>
            <person name="Jin S."/>
            <person name="Zhang L."/>
        </authorList>
    </citation>
    <scope>NUCLEOTIDE SEQUENCE [LARGE SCALE GENOMIC DNA]</scope>
    <source>
        <strain evidence="1">SQ_2022a</strain>
    </source>
</reference>
<proteinExistence type="predicted"/>
<evidence type="ECO:0000313" key="2">
    <source>
        <dbReference type="Proteomes" id="UP001060215"/>
    </source>
</evidence>
<sequence>MRQQVVYILDPYISRRSRTRPTQVKKVVEVLHDLLGIQYKNAYTNKITEFPIRTLEWLPQQSNGYDCGMHVIKYFELVQFIDSEACLLQFDSWDARQRLALGLVRDANNKIGSRVIELACDR</sequence>
<name>A0ACC0GTQ9_9ERIC</name>
<comment type="caution">
    <text evidence="1">The sequence shown here is derived from an EMBL/GenBank/DDBJ whole genome shotgun (WGS) entry which is preliminary data.</text>
</comment>
<accession>A0ACC0GTQ9</accession>
<dbReference type="EMBL" id="CM045766">
    <property type="protein sequence ID" value="KAI8004205.1"/>
    <property type="molecule type" value="Genomic_DNA"/>
</dbReference>
<protein>
    <submittedName>
        <fullName evidence="1">Uncharacterized protein</fullName>
    </submittedName>
</protein>